<dbReference type="RefSeq" id="WP_108155273.1">
    <property type="nucleotide sequence ID" value="NZ_CP026306.1"/>
</dbReference>
<accession>A0A2R4TFU9</accession>
<dbReference type="PANTHER" id="PTHR30448">
    <property type="entry name" value="RNASE ADAPTER PROTEIN RAPZ"/>
    <property type="match status" value="1"/>
</dbReference>
<keyword evidence="3" id="KW-0614">Plasmid</keyword>
<evidence type="ECO:0000259" key="2">
    <source>
        <dbReference type="Pfam" id="PF24881"/>
    </source>
</evidence>
<dbReference type="OrthoDB" id="3217588at2"/>
<dbReference type="EMBL" id="CP026306">
    <property type="protein sequence ID" value="AVZ77984.1"/>
    <property type="molecule type" value="Genomic_DNA"/>
</dbReference>
<evidence type="ECO:0000313" key="3">
    <source>
        <dbReference type="EMBL" id="AVZ77984.1"/>
    </source>
</evidence>
<dbReference type="GeneID" id="55661188"/>
<protein>
    <recommendedName>
        <fullName evidence="5">ATPase</fullName>
    </recommendedName>
</protein>
<feature type="domain" description="DUF7739" evidence="2">
    <location>
        <begin position="154"/>
        <end position="250"/>
    </location>
</feature>
<sequence length="255" mass="28401">MPTITITSFGTGHVDAPWSARPVVVDTKALRNPPEDPDVRRRMTQLTGLDRDVAHYVMTTPGAERLVEAALLAVYDRLIEDQDADVDVHVSCTGGRHRSVAVSEELASRLRALDAVTADVQVVHRHIDRPILFPSDIRRNSNGRYWVVSHPETGTATRFSEKAVHHLMNDMHGCMAGAWMWRFRPLVVRALVSIPAPITFVPDDAVEMARALRQIATTPHLYRQSLRELPAMLAAHADRAVAAGELWTWDKEATA</sequence>
<reference evidence="3 4" key="1">
    <citation type="submission" date="2018-01" db="EMBL/GenBank/DDBJ databases">
        <title>Complete genome sequence of Streptomyces lunaelactis MM109T, a Ferroverdin A producer isolated from cave moonmilk deposits.</title>
        <authorList>
            <person name="Naome A."/>
            <person name="Martinet L."/>
            <person name="Maciejewska M."/>
            <person name="Anderssen S."/>
            <person name="Adam D."/>
            <person name="Tenconi E."/>
            <person name="Deflandre B."/>
            <person name="Arguelles-Arias A."/>
            <person name="Calusinska M."/>
            <person name="Copieters W."/>
            <person name="Karim L."/>
            <person name="Hanikenne M."/>
            <person name="Baurain D."/>
            <person name="van Wezel G."/>
            <person name="Smargiasso N."/>
            <person name="de Pauw E."/>
            <person name="Delfosse P."/>
            <person name="Rigali S."/>
        </authorList>
    </citation>
    <scope>NUCLEOTIDE SEQUENCE [LARGE SCALE GENOMIC DNA]</scope>
    <source>
        <strain evidence="3 4">MM109</strain>
        <plasmid evidence="4">Plasmid pslun2</plasmid>
    </source>
</reference>
<dbReference type="InterPro" id="IPR056641">
    <property type="entry name" value="DUF7739"/>
</dbReference>
<name>A0A2R4TFU9_9ACTN</name>
<evidence type="ECO:0000313" key="4">
    <source>
        <dbReference type="Proteomes" id="UP000244201"/>
    </source>
</evidence>
<evidence type="ECO:0000259" key="1">
    <source>
        <dbReference type="Pfam" id="PF22740"/>
    </source>
</evidence>
<evidence type="ECO:0008006" key="5">
    <source>
        <dbReference type="Google" id="ProtNLM"/>
    </source>
</evidence>
<gene>
    <name evidence="3" type="ORF">SLUN_38820</name>
</gene>
<dbReference type="KEGG" id="slk:SLUN_38820"/>
<geneLocation type="plasmid" evidence="4">
    <name>pslun2</name>
</geneLocation>
<dbReference type="InterPro" id="IPR053931">
    <property type="entry name" value="RapZ_C"/>
</dbReference>
<proteinExistence type="predicted"/>
<feature type="domain" description="RapZ C-terminal" evidence="1">
    <location>
        <begin position="3"/>
        <end position="127"/>
    </location>
</feature>
<dbReference type="GO" id="GO:0005524">
    <property type="term" value="F:ATP binding"/>
    <property type="evidence" value="ECO:0007669"/>
    <property type="project" value="InterPro"/>
</dbReference>
<dbReference type="PANTHER" id="PTHR30448:SF0">
    <property type="entry name" value="RNASE ADAPTER PROTEIN RAPZ"/>
    <property type="match status" value="1"/>
</dbReference>
<dbReference type="Proteomes" id="UP000244201">
    <property type="component" value="Plasmid pSLUN2"/>
</dbReference>
<dbReference type="Pfam" id="PF24881">
    <property type="entry name" value="DUF7739"/>
    <property type="match status" value="1"/>
</dbReference>
<organism evidence="3 4">
    <name type="scientific">Streptomyces lunaelactis</name>
    <dbReference type="NCBI Taxonomy" id="1535768"/>
    <lineage>
        <taxon>Bacteria</taxon>
        <taxon>Bacillati</taxon>
        <taxon>Actinomycetota</taxon>
        <taxon>Actinomycetes</taxon>
        <taxon>Kitasatosporales</taxon>
        <taxon>Streptomycetaceae</taxon>
        <taxon>Streptomyces</taxon>
    </lineage>
</organism>
<dbReference type="InterPro" id="IPR005337">
    <property type="entry name" value="RapZ-like"/>
</dbReference>
<dbReference type="AlphaFoldDB" id="A0A2R4TFU9"/>
<keyword evidence="4" id="KW-1185">Reference proteome</keyword>
<dbReference type="Pfam" id="PF22740">
    <property type="entry name" value="PapZ_C"/>
    <property type="match status" value="1"/>
</dbReference>